<dbReference type="Proteomes" id="UP000004995">
    <property type="component" value="Unassembled WGS sequence"/>
</dbReference>
<evidence type="ECO:0000313" key="1">
    <source>
        <dbReference type="EnsemblPlants" id="KQK88611"/>
    </source>
</evidence>
<proteinExistence type="predicted"/>
<organism evidence="1 2">
    <name type="scientific">Setaria italica</name>
    <name type="common">Foxtail millet</name>
    <name type="synonym">Panicum italicum</name>
    <dbReference type="NCBI Taxonomy" id="4555"/>
    <lineage>
        <taxon>Eukaryota</taxon>
        <taxon>Viridiplantae</taxon>
        <taxon>Streptophyta</taxon>
        <taxon>Embryophyta</taxon>
        <taxon>Tracheophyta</taxon>
        <taxon>Spermatophyta</taxon>
        <taxon>Magnoliopsida</taxon>
        <taxon>Liliopsida</taxon>
        <taxon>Poales</taxon>
        <taxon>Poaceae</taxon>
        <taxon>PACMAD clade</taxon>
        <taxon>Panicoideae</taxon>
        <taxon>Panicodae</taxon>
        <taxon>Paniceae</taxon>
        <taxon>Cenchrinae</taxon>
        <taxon>Setaria</taxon>
    </lineage>
</organism>
<accession>K4APF0</accession>
<reference evidence="2" key="1">
    <citation type="journal article" date="2012" name="Nat. Biotechnol.">
        <title>Reference genome sequence of the model plant Setaria.</title>
        <authorList>
            <person name="Bennetzen J.L."/>
            <person name="Schmutz J."/>
            <person name="Wang H."/>
            <person name="Percifield R."/>
            <person name="Hawkins J."/>
            <person name="Pontaroli A.C."/>
            <person name="Estep M."/>
            <person name="Feng L."/>
            <person name="Vaughn J.N."/>
            <person name="Grimwood J."/>
            <person name="Jenkins J."/>
            <person name="Barry K."/>
            <person name="Lindquist E."/>
            <person name="Hellsten U."/>
            <person name="Deshpande S."/>
            <person name="Wang X."/>
            <person name="Wu X."/>
            <person name="Mitros T."/>
            <person name="Triplett J."/>
            <person name="Yang X."/>
            <person name="Ye C.Y."/>
            <person name="Mauro-Herrera M."/>
            <person name="Wang L."/>
            <person name="Li P."/>
            <person name="Sharma M."/>
            <person name="Sharma R."/>
            <person name="Ronald P.C."/>
            <person name="Panaud O."/>
            <person name="Kellogg E.A."/>
            <person name="Brutnell T.P."/>
            <person name="Doust A.N."/>
            <person name="Tuskan G.A."/>
            <person name="Rokhsar D."/>
            <person name="Devos K.M."/>
        </authorList>
    </citation>
    <scope>NUCLEOTIDE SEQUENCE [LARGE SCALE GENOMIC DNA]</scope>
    <source>
        <strain evidence="2">cv. Yugu1</strain>
    </source>
</reference>
<keyword evidence="2" id="KW-1185">Reference proteome</keyword>
<dbReference type="InParanoid" id="K4APF0"/>
<dbReference type="Gramene" id="KQK88611">
    <property type="protein sequence ID" value="KQK88611"/>
    <property type="gene ID" value="SETIT_040798mg"/>
</dbReference>
<dbReference type="AlphaFoldDB" id="K4APF0"/>
<reference evidence="1" key="2">
    <citation type="submission" date="2018-08" db="UniProtKB">
        <authorList>
            <consortium name="EnsemblPlants"/>
        </authorList>
    </citation>
    <scope>IDENTIFICATION</scope>
    <source>
        <strain evidence="1">Yugu1</strain>
    </source>
</reference>
<name>K4APF0_SETIT</name>
<protein>
    <submittedName>
        <fullName evidence="1">Uncharacterized protein</fullName>
    </submittedName>
</protein>
<evidence type="ECO:0000313" key="2">
    <source>
        <dbReference type="Proteomes" id="UP000004995"/>
    </source>
</evidence>
<sequence length="32" mass="3654">MSILAEVFHLLNFSMSNSPLENTGLYSSYFKI</sequence>
<dbReference type="HOGENOM" id="CLU_3393111_0_0_1"/>
<dbReference type="EMBL" id="AGNK02005555">
    <property type="status" value="NOT_ANNOTATED_CDS"/>
    <property type="molecule type" value="Genomic_DNA"/>
</dbReference>
<dbReference type="EnsemblPlants" id="KQK88611">
    <property type="protein sequence ID" value="KQK88611"/>
    <property type="gene ID" value="SETIT_040798mg"/>
</dbReference>